<evidence type="ECO:0000313" key="4">
    <source>
        <dbReference type="Proteomes" id="UP000527616"/>
    </source>
</evidence>
<evidence type="ECO:0000256" key="2">
    <source>
        <dbReference type="SAM" id="Phobius"/>
    </source>
</evidence>
<dbReference type="EMBL" id="JACBZS010000001">
    <property type="protein sequence ID" value="NYI71639.1"/>
    <property type="molecule type" value="Genomic_DNA"/>
</dbReference>
<reference evidence="3 4" key="1">
    <citation type="submission" date="2020-07" db="EMBL/GenBank/DDBJ databases">
        <title>Sequencing the genomes of 1000 actinobacteria strains.</title>
        <authorList>
            <person name="Klenk H.-P."/>
        </authorList>
    </citation>
    <scope>NUCLEOTIDE SEQUENCE [LARGE SCALE GENOMIC DNA]</scope>
    <source>
        <strain evidence="3 4">DSM 103164</strain>
    </source>
</reference>
<dbReference type="RefSeq" id="WP_179445439.1">
    <property type="nucleotide sequence ID" value="NZ_JACBZS010000001.1"/>
</dbReference>
<proteinExistence type="predicted"/>
<accession>A0A7Z0D9V3</accession>
<sequence>MTQRPDEPEDPERSAADAADAAGSEPGEAAEAELEWWQYPGLPFRSKPGRLDYICMFGIIAAGVYSLALTPFRVWLLTNVPYVLVALSGSGSALVGIGAAIHIGDTWWPLAAIIGALSAIKFDWLFWLAGRLWGEGMIDWLLGGAAKQNAGWLSRTRRKIALWSHRLAQRWAIPMILLTYVPVLPIPSAIVFGALGMGGMRLRTFLIIDFLCSLANRALYLYLGYRIGLPVLEVLEELNKWSLWIGLGLVAVIVFFAFRNASKADVTVKSSSKE</sequence>
<comment type="caution">
    <text evidence="3">The sequence shown here is derived from an EMBL/GenBank/DDBJ whole genome shotgun (WGS) entry which is preliminary data.</text>
</comment>
<feature type="transmembrane region" description="Helical" evidence="2">
    <location>
        <begin position="82"/>
        <end position="101"/>
    </location>
</feature>
<feature type="compositionally biased region" description="Basic and acidic residues" evidence="1">
    <location>
        <begin position="1"/>
        <end position="15"/>
    </location>
</feature>
<keyword evidence="2" id="KW-0472">Membrane</keyword>
<keyword evidence="2" id="KW-1133">Transmembrane helix</keyword>
<name>A0A7Z0D9V3_9ACTN</name>
<evidence type="ECO:0000256" key="1">
    <source>
        <dbReference type="SAM" id="MobiDB-lite"/>
    </source>
</evidence>
<feature type="transmembrane region" description="Helical" evidence="2">
    <location>
        <begin position="243"/>
        <end position="261"/>
    </location>
</feature>
<evidence type="ECO:0000313" key="3">
    <source>
        <dbReference type="EMBL" id="NYI71639.1"/>
    </source>
</evidence>
<feature type="transmembrane region" description="Helical" evidence="2">
    <location>
        <begin position="171"/>
        <end position="192"/>
    </location>
</feature>
<dbReference type="Proteomes" id="UP000527616">
    <property type="component" value="Unassembled WGS sequence"/>
</dbReference>
<gene>
    <name evidence="3" type="ORF">GGQ54_002199</name>
</gene>
<feature type="compositionally biased region" description="Low complexity" evidence="1">
    <location>
        <begin position="16"/>
        <end position="26"/>
    </location>
</feature>
<feature type="transmembrane region" description="Helical" evidence="2">
    <location>
        <begin position="108"/>
        <end position="127"/>
    </location>
</feature>
<keyword evidence="4" id="KW-1185">Reference proteome</keyword>
<dbReference type="AlphaFoldDB" id="A0A7Z0D9V3"/>
<protein>
    <submittedName>
        <fullName evidence="3">Membrane protein DedA with SNARE-associated domain</fullName>
    </submittedName>
</protein>
<organism evidence="3 4">
    <name type="scientific">Naumannella cuiyingiana</name>
    <dbReference type="NCBI Taxonomy" id="1347891"/>
    <lineage>
        <taxon>Bacteria</taxon>
        <taxon>Bacillati</taxon>
        <taxon>Actinomycetota</taxon>
        <taxon>Actinomycetes</taxon>
        <taxon>Propionibacteriales</taxon>
        <taxon>Propionibacteriaceae</taxon>
        <taxon>Naumannella</taxon>
    </lineage>
</organism>
<feature type="region of interest" description="Disordered" evidence="1">
    <location>
        <begin position="1"/>
        <end position="26"/>
    </location>
</feature>
<keyword evidence="2" id="KW-0812">Transmembrane</keyword>
<feature type="transmembrane region" description="Helical" evidence="2">
    <location>
        <begin position="53"/>
        <end position="76"/>
    </location>
</feature>